<gene>
    <name evidence="1" type="ORF">G3O08_06665</name>
</gene>
<dbReference type="AlphaFoldDB" id="A0A7K3WNF4"/>
<dbReference type="Proteomes" id="UP000486602">
    <property type="component" value="Unassembled WGS sequence"/>
</dbReference>
<evidence type="ECO:0000313" key="1">
    <source>
        <dbReference type="EMBL" id="NEN23180.1"/>
    </source>
</evidence>
<accession>A0A7K3WNF4</accession>
<protein>
    <submittedName>
        <fullName evidence="1">Uncharacterized protein</fullName>
    </submittedName>
</protein>
<organism evidence="1 2">
    <name type="scientific">Cryomorpha ignava</name>
    <dbReference type="NCBI Taxonomy" id="101383"/>
    <lineage>
        <taxon>Bacteria</taxon>
        <taxon>Pseudomonadati</taxon>
        <taxon>Bacteroidota</taxon>
        <taxon>Flavobacteriia</taxon>
        <taxon>Flavobacteriales</taxon>
        <taxon>Cryomorphaceae</taxon>
        <taxon>Cryomorpha</taxon>
    </lineage>
</organism>
<dbReference type="EMBL" id="JAAGVY010000008">
    <property type="protein sequence ID" value="NEN23180.1"/>
    <property type="molecule type" value="Genomic_DNA"/>
</dbReference>
<reference evidence="1 2" key="1">
    <citation type="submission" date="2020-02" db="EMBL/GenBank/DDBJ databases">
        <title>Out from the shadows clarifying the taxonomy of the family Cryomorphaceae and related taxa by utilizing the GTDB taxonomic framework.</title>
        <authorList>
            <person name="Bowman J.P."/>
        </authorList>
    </citation>
    <scope>NUCLEOTIDE SEQUENCE [LARGE SCALE GENOMIC DNA]</scope>
    <source>
        <strain evidence="1 2">QSSC 1-22</strain>
    </source>
</reference>
<dbReference type="RefSeq" id="WP_163284131.1">
    <property type="nucleotide sequence ID" value="NZ_JAAGVY010000008.1"/>
</dbReference>
<keyword evidence="2" id="KW-1185">Reference proteome</keyword>
<proteinExistence type="predicted"/>
<comment type="caution">
    <text evidence="1">The sequence shown here is derived from an EMBL/GenBank/DDBJ whole genome shotgun (WGS) entry which is preliminary data.</text>
</comment>
<sequence length="177" mass="19712">MDLNDGLLGIGARIKHPTFGEGIIVGMDLSTLNVFFKHEGDKEISRKFDGLKVLESAQEADTGLDLKTVEAALKRVLKEMAGISQPVAMGGKWEGGTLIIKPATADLQSKEVPIDAFFHKIVMVRDRLRVLEQNINSHEKLNDADKVHMQQYISRIYGSLTTFNILFADKEDHFSSK</sequence>
<name>A0A7K3WNF4_9FLAO</name>
<evidence type="ECO:0000313" key="2">
    <source>
        <dbReference type="Proteomes" id="UP000486602"/>
    </source>
</evidence>